<dbReference type="GO" id="GO:0000467">
    <property type="term" value="P:exonucleolytic trimming to generate mature 3'-end of 5.8S rRNA from tricistronic rRNA transcript (SSU-rRNA, 5.8S rRNA, LSU-rRNA)"/>
    <property type="evidence" value="ECO:0007669"/>
    <property type="project" value="TreeGrafter"/>
</dbReference>
<proteinExistence type="inferred from homology"/>
<dbReference type="GO" id="GO:0071028">
    <property type="term" value="P:nuclear mRNA surveillance"/>
    <property type="evidence" value="ECO:0007669"/>
    <property type="project" value="TreeGrafter"/>
</dbReference>
<comment type="caution">
    <text evidence="11">The sequence shown here is derived from an EMBL/GenBank/DDBJ whole genome shotgun (WGS) entry which is preliminary data.</text>
</comment>
<gene>
    <name evidence="11" type="ORF">K431DRAFT_223526</name>
</gene>
<evidence type="ECO:0000256" key="6">
    <source>
        <dbReference type="ARBA" id="ARBA00022835"/>
    </source>
</evidence>
<dbReference type="GO" id="GO:0000176">
    <property type="term" value="C:nuclear exosome (RNase complex)"/>
    <property type="evidence" value="ECO:0007669"/>
    <property type="project" value="UniProtKB-ARBA"/>
</dbReference>
<dbReference type="InterPro" id="IPR050590">
    <property type="entry name" value="Exosome_comp_Rrp42_subfam"/>
</dbReference>
<dbReference type="GO" id="GO:0034473">
    <property type="term" value="P:U1 snRNA 3'-end processing"/>
    <property type="evidence" value="ECO:0007669"/>
    <property type="project" value="TreeGrafter"/>
</dbReference>
<dbReference type="GO" id="GO:0005840">
    <property type="term" value="C:ribosome"/>
    <property type="evidence" value="ECO:0007669"/>
    <property type="project" value="UniProtKB-KW"/>
</dbReference>
<dbReference type="GO" id="GO:0071038">
    <property type="term" value="P:TRAMP-dependent tRNA surveillance pathway"/>
    <property type="evidence" value="ECO:0007669"/>
    <property type="project" value="TreeGrafter"/>
</dbReference>
<dbReference type="InterPro" id="IPR027408">
    <property type="entry name" value="PNPase/RNase_PH_dom_sf"/>
</dbReference>
<keyword evidence="4" id="KW-0963">Cytoplasm</keyword>
<evidence type="ECO:0000259" key="10">
    <source>
        <dbReference type="Pfam" id="PF01138"/>
    </source>
</evidence>
<organism evidence="11 12">
    <name type="scientific">Polychaeton citri CBS 116435</name>
    <dbReference type="NCBI Taxonomy" id="1314669"/>
    <lineage>
        <taxon>Eukaryota</taxon>
        <taxon>Fungi</taxon>
        <taxon>Dikarya</taxon>
        <taxon>Ascomycota</taxon>
        <taxon>Pezizomycotina</taxon>
        <taxon>Dothideomycetes</taxon>
        <taxon>Dothideomycetidae</taxon>
        <taxon>Capnodiales</taxon>
        <taxon>Capnodiaceae</taxon>
        <taxon>Polychaeton</taxon>
    </lineage>
</organism>
<dbReference type="GO" id="GO:0034476">
    <property type="term" value="P:U5 snRNA 3'-end processing"/>
    <property type="evidence" value="ECO:0007669"/>
    <property type="project" value="TreeGrafter"/>
</dbReference>
<keyword evidence="11" id="KW-0689">Ribosomal protein</keyword>
<dbReference type="InterPro" id="IPR020568">
    <property type="entry name" value="Ribosomal_Su5_D2-typ_SF"/>
</dbReference>
<dbReference type="SUPFAM" id="SSF55666">
    <property type="entry name" value="Ribonuclease PH domain 2-like"/>
    <property type="match status" value="1"/>
</dbReference>
<feature type="domain" description="Exoribonuclease phosphorolytic" evidence="10">
    <location>
        <begin position="47"/>
        <end position="212"/>
    </location>
</feature>
<dbReference type="GO" id="GO:0016075">
    <property type="term" value="P:rRNA catabolic process"/>
    <property type="evidence" value="ECO:0007669"/>
    <property type="project" value="TreeGrafter"/>
</dbReference>
<keyword evidence="7" id="KW-0694">RNA-binding</keyword>
<dbReference type="InterPro" id="IPR036345">
    <property type="entry name" value="ExoRNase_PH_dom2_sf"/>
</dbReference>
<evidence type="ECO:0000313" key="11">
    <source>
        <dbReference type="EMBL" id="KAF2721734.1"/>
    </source>
</evidence>
<evidence type="ECO:0000256" key="3">
    <source>
        <dbReference type="ARBA" id="ARBA00006678"/>
    </source>
</evidence>
<accession>A0A9P4Q8G9</accession>
<dbReference type="InterPro" id="IPR001247">
    <property type="entry name" value="ExoRNase_PH_dom1"/>
</dbReference>
<keyword evidence="8" id="KW-0539">Nucleus</keyword>
<dbReference type="PANTHER" id="PTHR11097:SF9">
    <property type="entry name" value="EXOSOME COMPLEX COMPONENT RRP43"/>
    <property type="match status" value="1"/>
</dbReference>
<evidence type="ECO:0000256" key="1">
    <source>
        <dbReference type="ARBA" id="ARBA00004496"/>
    </source>
</evidence>
<keyword evidence="6" id="KW-0271">Exosome</keyword>
<evidence type="ECO:0000256" key="9">
    <source>
        <dbReference type="ARBA" id="ARBA00030617"/>
    </source>
</evidence>
<evidence type="ECO:0000256" key="4">
    <source>
        <dbReference type="ARBA" id="ARBA00022490"/>
    </source>
</evidence>
<evidence type="ECO:0000313" key="12">
    <source>
        <dbReference type="Proteomes" id="UP000799441"/>
    </source>
</evidence>
<comment type="similarity">
    <text evidence="3">Belongs to the RNase PH family.</text>
</comment>
<dbReference type="Proteomes" id="UP000799441">
    <property type="component" value="Unassembled WGS sequence"/>
</dbReference>
<dbReference type="Gene3D" id="3.30.230.70">
    <property type="entry name" value="GHMP Kinase, N-terminal domain"/>
    <property type="match status" value="1"/>
</dbReference>
<evidence type="ECO:0000256" key="8">
    <source>
        <dbReference type="ARBA" id="ARBA00023242"/>
    </source>
</evidence>
<dbReference type="EMBL" id="MU003788">
    <property type="protein sequence ID" value="KAF2721734.1"/>
    <property type="molecule type" value="Genomic_DNA"/>
</dbReference>
<dbReference type="AlphaFoldDB" id="A0A9P4Q8G9"/>
<dbReference type="GO" id="GO:0035925">
    <property type="term" value="F:mRNA 3'-UTR AU-rich region binding"/>
    <property type="evidence" value="ECO:0007669"/>
    <property type="project" value="TreeGrafter"/>
</dbReference>
<dbReference type="GO" id="GO:0034475">
    <property type="term" value="P:U4 snRNA 3'-end processing"/>
    <property type="evidence" value="ECO:0007669"/>
    <property type="project" value="TreeGrafter"/>
</dbReference>
<dbReference type="GO" id="GO:0005730">
    <property type="term" value="C:nucleolus"/>
    <property type="evidence" value="ECO:0007669"/>
    <property type="project" value="UniProtKB-SubCell"/>
</dbReference>
<evidence type="ECO:0000256" key="5">
    <source>
        <dbReference type="ARBA" id="ARBA00022552"/>
    </source>
</evidence>
<keyword evidence="11" id="KW-0687">Ribonucleoprotein</keyword>
<evidence type="ECO:0000256" key="2">
    <source>
        <dbReference type="ARBA" id="ARBA00004604"/>
    </source>
</evidence>
<comment type="subcellular location">
    <subcellularLocation>
        <location evidence="1">Cytoplasm</location>
    </subcellularLocation>
    <subcellularLocation>
        <location evidence="2">Nucleus</location>
        <location evidence="2">Nucleolus</location>
    </subcellularLocation>
</comment>
<keyword evidence="5" id="KW-0698">rRNA processing</keyword>
<dbReference type="Pfam" id="PF01138">
    <property type="entry name" value="RNase_PH"/>
    <property type="match status" value="1"/>
</dbReference>
<name>A0A9P4Q8G9_9PEZI</name>
<dbReference type="PANTHER" id="PTHR11097">
    <property type="entry name" value="EXOSOME COMPLEX EXONUCLEASE RIBOSOMAL RNA PROCESSING PROTEIN"/>
    <property type="match status" value="1"/>
</dbReference>
<protein>
    <recommendedName>
        <fullName evidence="9">Ribosomal RNA-processing protein 43</fullName>
    </recommendedName>
</protein>
<dbReference type="GO" id="GO:0071035">
    <property type="term" value="P:nuclear polyadenylation-dependent rRNA catabolic process"/>
    <property type="evidence" value="ECO:0007669"/>
    <property type="project" value="TreeGrafter"/>
</dbReference>
<dbReference type="SUPFAM" id="SSF54211">
    <property type="entry name" value="Ribosomal protein S5 domain 2-like"/>
    <property type="match status" value="1"/>
</dbReference>
<sequence length="332" mass="35700">MANGMEATPMLLFSPAAFAKLTPVPFLQAHLKQPTPTRPNGRSAQAFRQPTVNTGSLTHSDGSAVVRVGNTAVVCGVRAEMLLASDIPKPPPTSAAPEHCIEELGLLVPNLELSTGCSPAHLPGNPPTSLAQSLSHRLKSLLHSSNILDINDLRIDYTEPATDPDVPDEEPKTVTKAYWTLYLDVLCIALDGNAFDAAWGAVVAALRNTLLPKAWWDVDHEGIVCSPLASEAHKLSLKDLPIPSTFAVFSTRSPLKQDEDAETWVLADPDGFEEAACKEFLTVAITQGRNGKGSILKLEKEGGRCIGATEIRQCAKLAEARWSEWEIALRGS</sequence>
<dbReference type="OrthoDB" id="45882at2759"/>
<keyword evidence="12" id="KW-1185">Reference proteome</keyword>
<dbReference type="GO" id="GO:0000177">
    <property type="term" value="C:cytoplasmic exosome (RNase complex)"/>
    <property type="evidence" value="ECO:0007669"/>
    <property type="project" value="TreeGrafter"/>
</dbReference>
<evidence type="ECO:0000256" key="7">
    <source>
        <dbReference type="ARBA" id="ARBA00022884"/>
    </source>
</evidence>
<reference evidence="11" key="1">
    <citation type="journal article" date="2020" name="Stud. Mycol.">
        <title>101 Dothideomycetes genomes: a test case for predicting lifestyles and emergence of pathogens.</title>
        <authorList>
            <person name="Haridas S."/>
            <person name="Albert R."/>
            <person name="Binder M."/>
            <person name="Bloem J."/>
            <person name="Labutti K."/>
            <person name="Salamov A."/>
            <person name="Andreopoulos B."/>
            <person name="Baker S."/>
            <person name="Barry K."/>
            <person name="Bills G."/>
            <person name="Bluhm B."/>
            <person name="Cannon C."/>
            <person name="Castanera R."/>
            <person name="Culley D."/>
            <person name="Daum C."/>
            <person name="Ezra D."/>
            <person name="Gonzalez J."/>
            <person name="Henrissat B."/>
            <person name="Kuo A."/>
            <person name="Liang C."/>
            <person name="Lipzen A."/>
            <person name="Lutzoni F."/>
            <person name="Magnuson J."/>
            <person name="Mondo S."/>
            <person name="Nolan M."/>
            <person name="Ohm R."/>
            <person name="Pangilinan J."/>
            <person name="Park H.-J."/>
            <person name="Ramirez L."/>
            <person name="Alfaro M."/>
            <person name="Sun H."/>
            <person name="Tritt A."/>
            <person name="Yoshinaga Y."/>
            <person name="Zwiers L.-H."/>
            <person name="Turgeon B."/>
            <person name="Goodwin S."/>
            <person name="Spatafora J."/>
            <person name="Crous P."/>
            <person name="Grigoriev I."/>
        </authorList>
    </citation>
    <scope>NUCLEOTIDE SEQUENCE</scope>
    <source>
        <strain evidence="11">CBS 116435</strain>
    </source>
</reference>